<dbReference type="CDD" id="cd06127">
    <property type="entry name" value="DEDDh"/>
    <property type="match status" value="1"/>
</dbReference>
<dbReference type="PATRIC" id="fig|188932.3.peg.649"/>
<dbReference type="GO" id="GO:0006289">
    <property type="term" value="P:nucleotide-excision repair"/>
    <property type="evidence" value="ECO:0007669"/>
    <property type="project" value="InterPro"/>
</dbReference>
<dbReference type="InterPro" id="IPR036397">
    <property type="entry name" value="RNaseH_sf"/>
</dbReference>
<dbReference type="GO" id="GO:0003676">
    <property type="term" value="F:nucleic acid binding"/>
    <property type="evidence" value="ECO:0007669"/>
    <property type="project" value="InterPro"/>
</dbReference>
<dbReference type="CDD" id="cd10434">
    <property type="entry name" value="GIY-YIG_UvrC_Cho"/>
    <property type="match status" value="1"/>
</dbReference>
<dbReference type="GO" id="GO:0005829">
    <property type="term" value="C:cytosol"/>
    <property type="evidence" value="ECO:0007669"/>
    <property type="project" value="TreeGrafter"/>
</dbReference>
<evidence type="ECO:0000256" key="1">
    <source>
        <dbReference type="ARBA" id="ARBA00025483"/>
    </source>
</evidence>
<dbReference type="SUPFAM" id="SSF82771">
    <property type="entry name" value="GIY-YIG endonuclease"/>
    <property type="match status" value="1"/>
</dbReference>
<dbReference type="Gene3D" id="3.30.420.10">
    <property type="entry name" value="Ribonuclease H-like superfamily/Ribonuclease H"/>
    <property type="match status" value="1"/>
</dbReference>
<dbReference type="AlphaFoldDB" id="A0A127V8K2"/>
<accession>A0A127V8K2</accession>
<reference evidence="4 5" key="1">
    <citation type="submission" date="2016-03" db="EMBL/GenBank/DDBJ databases">
        <title>Complete genome sequence of Pedobacter cryoconitis PAMC 27485.</title>
        <authorList>
            <person name="Lee J."/>
            <person name="Kim O.-S."/>
        </authorList>
    </citation>
    <scope>NUCLEOTIDE SEQUENCE [LARGE SCALE GENOMIC DNA]</scope>
    <source>
        <strain evidence="4 5">PAMC 27485</strain>
    </source>
</reference>
<evidence type="ECO:0000259" key="3">
    <source>
        <dbReference type="PROSITE" id="PS50164"/>
    </source>
</evidence>
<evidence type="ECO:0000313" key="4">
    <source>
        <dbReference type="EMBL" id="AMP97581.1"/>
    </source>
</evidence>
<protein>
    <submittedName>
        <fullName evidence="4">DNA polymerase III subunit epsilon</fullName>
    </submittedName>
</protein>
<dbReference type="InterPro" id="IPR000305">
    <property type="entry name" value="GIY-YIG_endonuc"/>
</dbReference>
<dbReference type="FunFam" id="3.30.420.10:FF:000045">
    <property type="entry name" value="3'-5' exonuclease DinG"/>
    <property type="match status" value="1"/>
</dbReference>
<evidence type="ECO:0000313" key="5">
    <source>
        <dbReference type="Proteomes" id="UP000071561"/>
    </source>
</evidence>
<keyword evidence="5" id="KW-1185">Reference proteome</keyword>
<dbReference type="SMART" id="SM00479">
    <property type="entry name" value="EXOIII"/>
    <property type="match status" value="1"/>
</dbReference>
<dbReference type="GO" id="GO:0008408">
    <property type="term" value="F:3'-5' exonuclease activity"/>
    <property type="evidence" value="ECO:0007669"/>
    <property type="project" value="TreeGrafter"/>
</dbReference>
<dbReference type="RefSeq" id="WP_068396315.1">
    <property type="nucleotide sequence ID" value="NZ_CP014504.1"/>
</dbReference>
<dbReference type="Gene3D" id="3.40.1440.10">
    <property type="entry name" value="GIY-YIG endonuclease"/>
    <property type="match status" value="1"/>
</dbReference>
<dbReference type="SMART" id="SM00465">
    <property type="entry name" value="GIYc"/>
    <property type="match status" value="1"/>
</dbReference>
<evidence type="ECO:0000256" key="2">
    <source>
        <dbReference type="ARBA" id="ARBA00026073"/>
    </source>
</evidence>
<dbReference type="InterPro" id="IPR012337">
    <property type="entry name" value="RNaseH-like_sf"/>
</dbReference>
<name>A0A127V8K2_9SPHI</name>
<dbReference type="PROSITE" id="PS50164">
    <property type="entry name" value="GIY_YIG"/>
    <property type="match status" value="1"/>
</dbReference>
<dbReference type="InterPro" id="IPR035901">
    <property type="entry name" value="GIY-YIG_endonuc_sf"/>
</dbReference>
<dbReference type="Pfam" id="PF00929">
    <property type="entry name" value="RNase_T"/>
    <property type="match status" value="1"/>
</dbReference>
<comment type="function">
    <text evidence="1">DNA polymerase III is a complex, multichain enzyme responsible for most of the replicative synthesis in bacteria. The epsilon subunit contain the editing function and is a proofreading 3'-5' exonuclease.</text>
</comment>
<dbReference type="GO" id="GO:0045004">
    <property type="term" value="P:DNA replication proofreading"/>
    <property type="evidence" value="ECO:0007669"/>
    <property type="project" value="TreeGrafter"/>
</dbReference>
<dbReference type="PANTHER" id="PTHR30231">
    <property type="entry name" value="DNA POLYMERASE III SUBUNIT EPSILON"/>
    <property type="match status" value="1"/>
</dbReference>
<dbReference type="Proteomes" id="UP000071561">
    <property type="component" value="Chromosome"/>
</dbReference>
<proteinExistence type="predicted"/>
<dbReference type="InterPro" id="IPR013520">
    <property type="entry name" value="Ribonucl_H"/>
</dbReference>
<dbReference type="PANTHER" id="PTHR30231:SF41">
    <property type="entry name" value="DNA POLYMERASE III SUBUNIT EPSILON"/>
    <property type="match status" value="1"/>
</dbReference>
<organism evidence="4 5">
    <name type="scientific">Pedobacter cryoconitis</name>
    <dbReference type="NCBI Taxonomy" id="188932"/>
    <lineage>
        <taxon>Bacteria</taxon>
        <taxon>Pseudomonadati</taxon>
        <taxon>Bacteroidota</taxon>
        <taxon>Sphingobacteriia</taxon>
        <taxon>Sphingobacteriales</taxon>
        <taxon>Sphingobacteriaceae</taxon>
        <taxon>Pedobacter</taxon>
    </lineage>
</organism>
<dbReference type="KEGG" id="pcm:AY601_0631"/>
<dbReference type="EMBL" id="CP014504">
    <property type="protein sequence ID" value="AMP97581.1"/>
    <property type="molecule type" value="Genomic_DNA"/>
</dbReference>
<feature type="domain" description="GIY-YIG" evidence="3">
    <location>
        <begin position="198"/>
        <end position="276"/>
    </location>
</feature>
<dbReference type="InterPro" id="IPR047296">
    <property type="entry name" value="GIY-YIG_UvrC_Cho"/>
</dbReference>
<gene>
    <name evidence="4" type="ORF">AY601_0631</name>
</gene>
<dbReference type="Pfam" id="PF01541">
    <property type="entry name" value="GIY-YIG"/>
    <property type="match status" value="1"/>
</dbReference>
<dbReference type="SUPFAM" id="SSF53098">
    <property type="entry name" value="Ribonuclease H-like"/>
    <property type="match status" value="1"/>
</dbReference>
<sequence>MLKYAVVDIETTGGFAAGNGITEISILIHDGSKVIDRFETLINPQQDIPIYIQTLTGISEEMVSSAPLFEQVAPQIYELLKDKIFVAHNVNFDYSFVRHQLAHSGFVLQSKKLCTVRMSRKIVPGLSSYSLGKLCASLGIPLNGRHRAGGDAAATALLLKLLLEKDEAGVIPLSLLKSSKEQVLPPNLSRDSIDALPGQPGVYYFKDQKGKIIYVGKAINIKKRVYSHFSGNKTNQQRQDFLKQIHEVDFTICGTELMALILEASEIQKHWPEKNRALKRFEQKYALYDFEDQKGYIRLGIDKYKKNSHALYTFNSLLSGQSMLRGMINEHTLCEKLCFIQKNRLACTAHEKGNCHGACLGIEDPANYNTRVNEAITHLKVALPSFALIDSGRNKDEKSCLWVEEGKFYGMGYISSHSDITDLENLKSCIVPYTSNDYILNMVLAYAESHPQQRIEISKSIHF</sequence>
<comment type="subunit">
    <text evidence="2">DNA polymerase III contains a core (composed of alpha, epsilon and theta chains) that associates with a tau subunit. This core dimerizes to form the POLIII' complex. PolIII' associates with the gamma complex (composed of gamma, delta, delta', psi and chi chains) and with the beta chain to form the complete DNA polymerase III complex.</text>
</comment>